<feature type="domain" description="NB-ARC" evidence="11">
    <location>
        <begin position="3"/>
        <end position="164"/>
    </location>
</feature>
<dbReference type="InterPro" id="IPR058922">
    <property type="entry name" value="WHD_DRP"/>
</dbReference>
<reference evidence="13 14" key="1">
    <citation type="journal article" date="2013" name="Proc. Natl. Acad. Sci. U.S.A.">
        <title>Fine-scale variation in meiotic recombination in Mimulus inferred from population shotgun sequencing.</title>
        <authorList>
            <person name="Hellsten U."/>
            <person name="Wright K.M."/>
            <person name="Jenkins J."/>
            <person name="Shu S."/>
            <person name="Yuan Y."/>
            <person name="Wessler S.R."/>
            <person name="Schmutz J."/>
            <person name="Willis J.H."/>
            <person name="Rokhsar D.S."/>
        </authorList>
    </citation>
    <scope>NUCLEOTIDE SEQUENCE [LARGE SCALE GENOMIC DNA]</scope>
    <source>
        <strain evidence="14">cv. DUN x IM62</strain>
    </source>
</reference>
<dbReference type="Pfam" id="PF00931">
    <property type="entry name" value="NB-ARC"/>
    <property type="match status" value="1"/>
</dbReference>
<dbReference type="InterPro" id="IPR044974">
    <property type="entry name" value="Disease_R_plants"/>
</dbReference>
<keyword evidence="8" id="KW-0547">Nucleotide-binding</keyword>
<evidence type="ECO:0000256" key="1">
    <source>
        <dbReference type="ARBA" id="ARBA00002074"/>
    </source>
</evidence>
<evidence type="ECO:0000313" key="14">
    <source>
        <dbReference type="Proteomes" id="UP000030748"/>
    </source>
</evidence>
<evidence type="ECO:0000256" key="3">
    <source>
        <dbReference type="ARBA" id="ARBA00008894"/>
    </source>
</evidence>
<dbReference type="GO" id="GO:0009626">
    <property type="term" value="P:plant-type hypersensitive response"/>
    <property type="evidence" value="ECO:0007669"/>
    <property type="project" value="UniProtKB-KW"/>
</dbReference>
<dbReference type="AlphaFoldDB" id="A0A022PPM1"/>
<dbReference type="Gene3D" id="1.10.10.10">
    <property type="entry name" value="Winged helix-like DNA-binding domain superfamily/Winged helix DNA-binding domain"/>
    <property type="match status" value="1"/>
</dbReference>
<protein>
    <submittedName>
        <fullName evidence="13">Uncharacterized protein</fullName>
    </submittedName>
</protein>
<evidence type="ECO:0000256" key="7">
    <source>
        <dbReference type="ARBA" id="ARBA00022737"/>
    </source>
</evidence>
<feature type="domain" description="Disease resistance protein winged helix" evidence="12">
    <location>
        <begin position="250"/>
        <end position="321"/>
    </location>
</feature>
<keyword evidence="6" id="KW-0381">Hypersensitive response</keyword>
<keyword evidence="4" id="KW-0963">Cytoplasm</keyword>
<keyword evidence="5" id="KW-0433">Leucine-rich repeat</keyword>
<comment type="similarity">
    <text evidence="3">Belongs to the disease resistance NB-LRR family.</text>
</comment>
<dbReference type="Gene3D" id="1.10.8.430">
    <property type="entry name" value="Helical domain of apoptotic protease-activating factors"/>
    <property type="match status" value="1"/>
</dbReference>
<sequence>HIITLLGHNSSLQIIPIVGMGGSGKTTLAKHVYERFRTLLHFEVCAWSTISQKFSVGEISSKLLFRQNTSPSDTGRETEQQLAQELYQSLIRKKYLVILDDMWSIEAWEKIQFFFPDNSNGSRIIITTRLLDLASYFGPSCLKMSCLDEDRSWKLFCQTAFGQEEGCPRELERIGKKIVEKCKGLPLSIVVIGGLLGKSHKTQEYWEYFAIIIRNSILNLEDDPRSLDILSLSYSHLPAHLKPCFLYMGIFPEDRNIHVSRLIKLWVAEGFIKPNKTQGLEEVAEGYLKDLVDRNLIAVGRLGWNGKIKTCNIHDLLRDLCLMAARKERFLHVMDLFDIPGGIDNERRIVFGDLSPHNMYGPLDFHGLKPSASVARSFVSNRRLPMLKFRLLRVFDVLGNNSPLDDVLDKQVNLRYFRKLYGWEYRFFHVLPSSIYLLWNLQTLIIRQGESVIAPPEIWKMPQLRHVDCVNMYLPEPPLSDDQQDGSVLMNLQTLQTTMNLTLSEEVCKRIINVKKLKITYDRFAAMPYRCCLYNLCQLGKLESLSCAFESMPIFGGWLHYWSLTFPSSLKKLSLKGCYLHCQDLMIIGCWLPNLEVLNLKERSIFGPAWNLLQEGGFLRLKSLKISWNYLLHWNADSSHFPALEKLVLEDLVLLHEIPSSIGEIPTLRSIDLHRCSDSAAFSAMKILEEQKSLGNDDLRVRVVTVDDEMRLFKENIKRWFGNYSD</sequence>
<dbReference type="GO" id="GO:0005737">
    <property type="term" value="C:cytoplasm"/>
    <property type="evidence" value="ECO:0007669"/>
    <property type="project" value="UniProtKB-SubCell"/>
</dbReference>
<evidence type="ECO:0000256" key="8">
    <source>
        <dbReference type="ARBA" id="ARBA00022741"/>
    </source>
</evidence>
<dbReference type="GO" id="GO:0043531">
    <property type="term" value="F:ADP binding"/>
    <property type="evidence" value="ECO:0007669"/>
    <property type="project" value="InterPro"/>
</dbReference>
<dbReference type="PRINTS" id="PR00364">
    <property type="entry name" value="DISEASERSIST"/>
</dbReference>
<evidence type="ECO:0000256" key="5">
    <source>
        <dbReference type="ARBA" id="ARBA00022614"/>
    </source>
</evidence>
<dbReference type="GO" id="GO:0051607">
    <property type="term" value="P:defense response to virus"/>
    <property type="evidence" value="ECO:0007669"/>
    <property type="project" value="UniProtKB-ARBA"/>
</dbReference>
<evidence type="ECO:0000256" key="9">
    <source>
        <dbReference type="ARBA" id="ARBA00022821"/>
    </source>
</evidence>
<dbReference type="eggNOG" id="KOG4658">
    <property type="taxonomic scope" value="Eukaryota"/>
</dbReference>
<dbReference type="InterPro" id="IPR032675">
    <property type="entry name" value="LRR_dom_sf"/>
</dbReference>
<feature type="non-terminal residue" evidence="13">
    <location>
        <position position="1"/>
    </location>
</feature>
<dbReference type="SUPFAM" id="SSF52058">
    <property type="entry name" value="L domain-like"/>
    <property type="match status" value="1"/>
</dbReference>
<dbReference type="Proteomes" id="UP000030748">
    <property type="component" value="Unassembled WGS sequence"/>
</dbReference>
<evidence type="ECO:0000259" key="11">
    <source>
        <dbReference type="Pfam" id="PF00931"/>
    </source>
</evidence>
<dbReference type="Pfam" id="PF23559">
    <property type="entry name" value="WHD_DRP"/>
    <property type="match status" value="1"/>
</dbReference>
<dbReference type="PANTHER" id="PTHR23155:SF1152">
    <property type="entry name" value="AAA+ ATPASE DOMAIN-CONTAINING PROTEIN"/>
    <property type="match status" value="1"/>
</dbReference>
<dbReference type="InterPro" id="IPR027417">
    <property type="entry name" value="P-loop_NTPase"/>
</dbReference>
<comment type="subcellular location">
    <subcellularLocation>
        <location evidence="2">Cytoplasm</location>
    </subcellularLocation>
</comment>
<evidence type="ECO:0000259" key="12">
    <source>
        <dbReference type="Pfam" id="PF23559"/>
    </source>
</evidence>
<dbReference type="FunFam" id="1.10.10.10:FF:000322">
    <property type="entry name" value="Probable disease resistance protein At1g63360"/>
    <property type="match status" value="1"/>
</dbReference>
<gene>
    <name evidence="13" type="ORF">MIMGU_mgv1a025742mg</name>
</gene>
<proteinExistence type="inferred from homology"/>
<comment type="function">
    <text evidence="1">Confers resistance to late blight (Phytophthora infestans) races carrying the avirulence gene Avr1. Resistance proteins guard the plant against pathogens that contain an appropriate avirulence protein via an indirect interaction with this avirulence protein. That triggers a defense system including the hypersensitive response, which restricts the pathogen growth.</text>
</comment>
<dbReference type="PANTHER" id="PTHR23155">
    <property type="entry name" value="DISEASE RESISTANCE PROTEIN RP"/>
    <property type="match status" value="1"/>
</dbReference>
<evidence type="ECO:0000313" key="13">
    <source>
        <dbReference type="EMBL" id="EYU17661.1"/>
    </source>
</evidence>
<dbReference type="Gene3D" id="3.80.10.10">
    <property type="entry name" value="Ribonuclease Inhibitor"/>
    <property type="match status" value="1"/>
</dbReference>
<organism evidence="13 14">
    <name type="scientific">Erythranthe guttata</name>
    <name type="common">Yellow monkey flower</name>
    <name type="synonym">Mimulus guttatus</name>
    <dbReference type="NCBI Taxonomy" id="4155"/>
    <lineage>
        <taxon>Eukaryota</taxon>
        <taxon>Viridiplantae</taxon>
        <taxon>Streptophyta</taxon>
        <taxon>Embryophyta</taxon>
        <taxon>Tracheophyta</taxon>
        <taxon>Spermatophyta</taxon>
        <taxon>Magnoliopsida</taxon>
        <taxon>eudicotyledons</taxon>
        <taxon>Gunneridae</taxon>
        <taxon>Pentapetalae</taxon>
        <taxon>asterids</taxon>
        <taxon>lamiids</taxon>
        <taxon>Lamiales</taxon>
        <taxon>Phrymaceae</taxon>
        <taxon>Erythranthe</taxon>
    </lineage>
</organism>
<dbReference type="InterPro" id="IPR002182">
    <property type="entry name" value="NB-ARC"/>
</dbReference>
<name>A0A022PPM1_ERYGU</name>
<dbReference type="InterPro" id="IPR036388">
    <property type="entry name" value="WH-like_DNA-bd_sf"/>
</dbReference>
<keyword evidence="9" id="KW-0611">Plant defense</keyword>
<dbReference type="EMBL" id="KI632363">
    <property type="protein sequence ID" value="EYU17661.1"/>
    <property type="molecule type" value="Genomic_DNA"/>
</dbReference>
<dbReference type="InterPro" id="IPR042197">
    <property type="entry name" value="Apaf_helical"/>
</dbReference>
<keyword evidence="7" id="KW-0677">Repeat</keyword>
<keyword evidence="10" id="KW-0067">ATP-binding</keyword>
<dbReference type="GO" id="GO:0005524">
    <property type="term" value="F:ATP binding"/>
    <property type="evidence" value="ECO:0007669"/>
    <property type="project" value="UniProtKB-KW"/>
</dbReference>
<evidence type="ECO:0000256" key="2">
    <source>
        <dbReference type="ARBA" id="ARBA00004496"/>
    </source>
</evidence>
<evidence type="ECO:0000256" key="4">
    <source>
        <dbReference type="ARBA" id="ARBA00022490"/>
    </source>
</evidence>
<evidence type="ECO:0000256" key="6">
    <source>
        <dbReference type="ARBA" id="ARBA00022667"/>
    </source>
</evidence>
<accession>A0A022PPM1</accession>
<keyword evidence="14" id="KW-1185">Reference proteome</keyword>
<dbReference type="SUPFAM" id="SSF52540">
    <property type="entry name" value="P-loop containing nucleoside triphosphate hydrolases"/>
    <property type="match status" value="1"/>
</dbReference>
<evidence type="ECO:0000256" key="10">
    <source>
        <dbReference type="ARBA" id="ARBA00022840"/>
    </source>
</evidence>
<dbReference type="Gene3D" id="3.40.50.300">
    <property type="entry name" value="P-loop containing nucleotide triphosphate hydrolases"/>
    <property type="match status" value="1"/>
</dbReference>
<dbReference type="FunFam" id="3.40.50.300:FF:001091">
    <property type="entry name" value="Probable disease resistance protein At1g61300"/>
    <property type="match status" value="1"/>
</dbReference>